<dbReference type="GO" id="GO:0008270">
    <property type="term" value="F:zinc ion binding"/>
    <property type="evidence" value="ECO:0007669"/>
    <property type="project" value="UniProtKB-KW"/>
</dbReference>
<evidence type="ECO:0000259" key="4">
    <source>
        <dbReference type="PROSITE" id="PS50158"/>
    </source>
</evidence>
<dbReference type="GO" id="GO:0003676">
    <property type="term" value="F:nucleic acid binding"/>
    <property type="evidence" value="ECO:0007669"/>
    <property type="project" value="InterPro"/>
</dbReference>
<feature type="coiled-coil region" evidence="2">
    <location>
        <begin position="62"/>
        <end position="89"/>
    </location>
</feature>
<sequence>MGTPLKCFQCGGEGHFVRECPSSRNTNGGNAGIGNSASAPSTPKYWTPRRNVGDDQEEKEFLRELVNERREEKARKKELEDQKRFDERLRIEMAKFYEATKAEVMAAVGRQYLTANEEARREEQRRGWSPPPRRREDFRSRDESDMDVDDLEAEIRRLAALRDRKRKGKEAVRPEGNFRQPSFMANEGTDGSKREREKGEFSSQGGERRKKKIPAGLGPEGLLQFVLDQKRELSGLKQDELKRICSREGLRYCTKGPSIDQIIEARTKLAYESFVFSPAPSAPGSPEVDQAPSE</sequence>
<accession>A0A388KPR7</accession>
<feature type="compositionally biased region" description="Basic and acidic residues" evidence="3">
    <location>
        <begin position="190"/>
        <end position="200"/>
    </location>
</feature>
<evidence type="ECO:0000256" key="1">
    <source>
        <dbReference type="PROSITE-ProRule" id="PRU00047"/>
    </source>
</evidence>
<dbReference type="Gene3D" id="4.10.60.10">
    <property type="entry name" value="Zinc finger, CCHC-type"/>
    <property type="match status" value="1"/>
</dbReference>
<dbReference type="Gramene" id="GBG72051">
    <property type="protein sequence ID" value="GBG72051"/>
    <property type="gene ID" value="CBR_g10985"/>
</dbReference>
<reference evidence="5 6" key="1">
    <citation type="journal article" date="2018" name="Cell">
        <title>The Chara Genome: Secondary Complexity and Implications for Plant Terrestrialization.</title>
        <authorList>
            <person name="Nishiyama T."/>
            <person name="Sakayama H."/>
            <person name="Vries J.D."/>
            <person name="Buschmann H."/>
            <person name="Saint-Marcoux D."/>
            <person name="Ullrich K.K."/>
            <person name="Haas F.B."/>
            <person name="Vanderstraeten L."/>
            <person name="Becker D."/>
            <person name="Lang D."/>
            <person name="Vosolsobe S."/>
            <person name="Rombauts S."/>
            <person name="Wilhelmsson P.K.I."/>
            <person name="Janitza P."/>
            <person name="Kern R."/>
            <person name="Heyl A."/>
            <person name="Rumpler F."/>
            <person name="Villalobos L.I.A.C."/>
            <person name="Clay J.M."/>
            <person name="Skokan R."/>
            <person name="Toyoda A."/>
            <person name="Suzuki Y."/>
            <person name="Kagoshima H."/>
            <person name="Schijlen E."/>
            <person name="Tajeshwar N."/>
            <person name="Catarino B."/>
            <person name="Hetherington A.J."/>
            <person name="Saltykova A."/>
            <person name="Bonnot C."/>
            <person name="Breuninger H."/>
            <person name="Symeonidi A."/>
            <person name="Radhakrishnan G.V."/>
            <person name="Van Nieuwerburgh F."/>
            <person name="Deforce D."/>
            <person name="Chang C."/>
            <person name="Karol K.G."/>
            <person name="Hedrich R."/>
            <person name="Ulvskov P."/>
            <person name="Glockner G."/>
            <person name="Delwiche C.F."/>
            <person name="Petrasek J."/>
            <person name="Van de Peer Y."/>
            <person name="Friml J."/>
            <person name="Beilby M."/>
            <person name="Dolan L."/>
            <person name="Kohara Y."/>
            <person name="Sugano S."/>
            <person name="Fujiyama A."/>
            <person name="Delaux P.-M."/>
            <person name="Quint M."/>
            <person name="TheiBen G."/>
            <person name="Hagemann M."/>
            <person name="Harholt J."/>
            <person name="Dunand C."/>
            <person name="Zachgo S."/>
            <person name="Langdale J."/>
            <person name="Maumus F."/>
            <person name="Straeten D.V.D."/>
            <person name="Gould S.B."/>
            <person name="Rensing S.A."/>
        </authorList>
    </citation>
    <scope>NUCLEOTIDE SEQUENCE [LARGE SCALE GENOMIC DNA]</scope>
    <source>
        <strain evidence="5 6">S276</strain>
    </source>
</reference>
<feature type="region of interest" description="Disordered" evidence="3">
    <location>
        <begin position="163"/>
        <end position="216"/>
    </location>
</feature>
<dbReference type="AlphaFoldDB" id="A0A388KPR7"/>
<evidence type="ECO:0000313" key="5">
    <source>
        <dbReference type="EMBL" id="GBG72051.1"/>
    </source>
</evidence>
<feature type="region of interest" description="Disordered" evidence="3">
    <location>
        <begin position="113"/>
        <end position="146"/>
    </location>
</feature>
<dbReference type="PROSITE" id="PS50158">
    <property type="entry name" value="ZF_CCHC"/>
    <property type="match status" value="1"/>
</dbReference>
<protein>
    <recommendedName>
        <fullName evidence="4">CCHC-type domain-containing protein</fullName>
    </recommendedName>
</protein>
<evidence type="ECO:0000256" key="3">
    <source>
        <dbReference type="SAM" id="MobiDB-lite"/>
    </source>
</evidence>
<keyword evidence="1" id="KW-0863">Zinc-finger</keyword>
<organism evidence="5 6">
    <name type="scientific">Chara braunii</name>
    <name type="common">Braun's stonewort</name>
    <dbReference type="NCBI Taxonomy" id="69332"/>
    <lineage>
        <taxon>Eukaryota</taxon>
        <taxon>Viridiplantae</taxon>
        <taxon>Streptophyta</taxon>
        <taxon>Charophyceae</taxon>
        <taxon>Charales</taxon>
        <taxon>Characeae</taxon>
        <taxon>Chara</taxon>
    </lineage>
</organism>
<evidence type="ECO:0000256" key="2">
    <source>
        <dbReference type="SAM" id="Coils"/>
    </source>
</evidence>
<keyword evidence="1" id="KW-0479">Metal-binding</keyword>
<dbReference type="InterPro" id="IPR001878">
    <property type="entry name" value="Znf_CCHC"/>
</dbReference>
<evidence type="ECO:0000313" key="6">
    <source>
        <dbReference type="Proteomes" id="UP000265515"/>
    </source>
</evidence>
<dbReference type="SUPFAM" id="SSF57756">
    <property type="entry name" value="Retrovirus zinc finger-like domains"/>
    <property type="match status" value="1"/>
</dbReference>
<feature type="region of interest" description="Disordered" evidence="3">
    <location>
        <begin position="21"/>
        <end position="57"/>
    </location>
</feature>
<dbReference type="Pfam" id="PF00098">
    <property type="entry name" value="zf-CCHC"/>
    <property type="match status" value="1"/>
</dbReference>
<feature type="compositionally biased region" description="Basic and acidic residues" evidence="3">
    <location>
        <begin position="133"/>
        <end position="143"/>
    </location>
</feature>
<feature type="domain" description="CCHC-type" evidence="4">
    <location>
        <begin position="6"/>
        <end position="22"/>
    </location>
</feature>
<dbReference type="EMBL" id="BFEA01000158">
    <property type="protein sequence ID" value="GBG72051.1"/>
    <property type="molecule type" value="Genomic_DNA"/>
</dbReference>
<dbReference type="Proteomes" id="UP000265515">
    <property type="component" value="Unassembled WGS sequence"/>
</dbReference>
<name>A0A388KPR7_CHABU</name>
<proteinExistence type="predicted"/>
<keyword evidence="1" id="KW-0862">Zinc</keyword>
<keyword evidence="2" id="KW-0175">Coiled coil</keyword>
<keyword evidence="6" id="KW-1185">Reference proteome</keyword>
<comment type="caution">
    <text evidence="5">The sequence shown here is derived from an EMBL/GenBank/DDBJ whole genome shotgun (WGS) entry which is preliminary data.</text>
</comment>
<dbReference type="InterPro" id="IPR036875">
    <property type="entry name" value="Znf_CCHC_sf"/>
</dbReference>
<dbReference type="SMART" id="SM00343">
    <property type="entry name" value="ZnF_C2HC"/>
    <property type="match status" value="1"/>
</dbReference>
<gene>
    <name evidence="5" type="ORF">CBR_g10985</name>
</gene>
<feature type="compositionally biased region" description="Basic and acidic residues" evidence="3">
    <location>
        <begin position="117"/>
        <end position="126"/>
    </location>
</feature>